<evidence type="ECO:0000256" key="1">
    <source>
        <dbReference type="SAM" id="MobiDB-lite"/>
    </source>
</evidence>
<feature type="compositionally biased region" description="Polar residues" evidence="1">
    <location>
        <begin position="189"/>
        <end position="202"/>
    </location>
</feature>
<name>A0A263CUV5_9PSEU</name>
<proteinExistence type="predicted"/>
<reference evidence="3 4" key="1">
    <citation type="submission" date="2017-07" db="EMBL/GenBank/DDBJ databases">
        <title>Amycolatopsis antarcticus sp. nov., isolated from the surface of an Antarcticus brown macroalga.</title>
        <authorList>
            <person name="Wang J."/>
            <person name="Leiva S."/>
            <person name="Huang J."/>
            <person name="Huang Y."/>
        </authorList>
    </citation>
    <scope>NUCLEOTIDE SEQUENCE [LARGE SCALE GENOMIC DNA]</scope>
    <source>
        <strain evidence="3 4">AU-G6</strain>
    </source>
</reference>
<dbReference type="InParanoid" id="A0A263CUV5"/>
<dbReference type="GO" id="GO:0016747">
    <property type="term" value="F:acyltransferase activity, transferring groups other than amino-acyl groups"/>
    <property type="evidence" value="ECO:0007669"/>
    <property type="project" value="InterPro"/>
</dbReference>
<evidence type="ECO:0000313" key="4">
    <source>
        <dbReference type="Proteomes" id="UP000242444"/>
    </source>
</evidence>
<feature type="domain" description="N-acetyltransferase" evidence="2">
    <location>
        <begin position="3"/>
        <end position="172"/>
    </location>
</feature>
<dbReference type="CDD" id="cd04301">
    <property type="entry name" value="NAT_SF"/>
    <property type="match status" value="1"/>
</dbReference>
<evidence type="ECO:0000259" key="2">
    <source>
        <dbReference type="PROSITE" id="PS51186"/>
    </source>
</evidence>
<gene>
    <name evidence="3" type="ORF">CFN78_28160</name>
</gene>
<accession>A0A263CUV5</accession>
<sequence>MTYEMSRARSTDLPAVMDLLSDRTNWLRSKGFSQWNTRDFRPIMAKSIECGWTWILRNDGTSIATLTMSTMADSDFWTLEEIDHPAFYLSKLATALDWRGKSIGRLLVEWANAYALERGVRRLRWDVWRENTALQDYYRRMGAQHLRTVDVPGRHSGALFEWGHCVPRFLDDQVSDTVTLGPVVHLQSRSAPGQPVRLSQQPAPGVDEHGNSAGGEVVRQVPNWPVPDLYSPSIPPPSMAHLHRPADPAPLAVSTHRRPLLVHHGDAWRIHGWHGRAVLDMPHEIDLEHLRPGLAYQVRLTDEPLGGQGVALYGDSDLRESVDG</sequence>
<dbReference type="AlphaFoldDB" id="A0A263CUV5"/>
<dbReference type="SUPFAM" id="SSF55729">
    <property type="entry name" value="Acyl-CoA N-acyltransferases (Nat)"/>
    <property type="match status" value="1"/>
</dbReference>
<comment type="caution">
    <text evidence="3">The sequence shown here is derived from an EMBL/GenBank/DDBJ whole genome shotgun (WGS) entry which is preliminary data.</text>
</comment>
<organism evidence="3 4">
    <name type="scientific">Amycolatopsis antarctica</name>
    <dbReference type="NCBI Taxonomy" id="1854586"/>
    <lineage>
        <taxon>Bacteria</taxon>
        <taxon>Bacillati</taxon>
        <taxon>Actinomycetota</taxon>
        <taxon>Actinomycetes</taxon>
        <taxon>Pseudonocardiales</taxon>
        <taxon>Pseudonocardiaceae</taxon>
        <taxon>Amycolatopsis</taxon>
    </lineage>
</organism>
<dbReference type="InterPro" id="IPR000182">
    <property type="entry name" value="GNAT_dom"/>
</dbReference>
<dbReference type="PROSITE" id="PS51186">
    <property type="entry name" value="GNAT"/>
    <property type="match status" value="1"/>
</dbReference>
<dbReference type="OrthoDB" id="4095657at2"/>
<dbReference type="EMBL" id="NKYE01000032">
    <property type="protein sequence ID" value="OZM69900.1"/>
    <property type="molecule type" value="Genomic_DNA"/>
</dbReference>
<dbReference type="Proteomes" id="UP000242444">
    <property type="component" value="Unassembled WGS sequence"/>
</dbReference>
<protein>
    <recommendedName>
        <fullName evidence="2">N-acetyltransferase domain-containing protein</fullName>
    </recommendedName>
</protein>
<keyword evidence="4" id="KW-1185">Reference proteome</keyword>
<dbReference type="RefSeq" id="WP_094866360.1">
    <property type="nucleotide sequence ID" value="NZ_NKYE01000032.1"/>
</dbReference>
<feature type="region of interest" description="Disordered" evidence="1">
    <location>
        <begin position="189"/>
        <end position="218"/>
    </location>
</feature>
<evidence type="ECO:0000313" key="3">
    <source>
        <dbReference type="EMBL" id="OZM69900.1"/>
    </source>
</evidence>
<dbReference type="Pfam" id="PF00583">
    <property type="entry name" value="Acetyltransf_1"/>
    <property type="match status" value="1"/>
</dbReference>
<dbReference type="InterPro" id="IPR016181">
    <property type="entry name" value="Acyl_CoA_acyltransferase"/>
</dbReference>
<dbReference type="Gene3D" id="3.40.630.30">
    <property type="match status" value="1"/>
</dbReference>